<proteinExistence type="predicted"/>
<evidence type="ECO:0000313" key="1">
    <source>
        <dbReference type="EMBL" id="KAA2218278.1"/>
    </source>
</evidence>
<dbReference type="RefSeq" id="WP_154916898.1">
    <property type="nucleotide sequence ID" value="NZ_VUOE01000001.1"/>
</dbReference>
<comment type="caution">
    <text evidence="1">The sequence shown here is derived from an EMBL/GenBank/DDBJ whole genome shotgun (WGS) entry which is preliminary data.</text>
</comment>
<dbReference type="AlphaFoldDB" id="A0A5B2TWD1"/>
<protein>
    <submittedName>
        <fullName evidence="1">Uncharacterized protein</fullName>
    </submittedName>
</protein>
<gene>
    <name evidence="1" type="ORF">F0361_01260</name>
</gene>
<dbReference type="EMBL" id="VUOE01000001">
    <property type="protein sequence ID" value="KAA2218278.1"/>
    <property type="molecule type" value="Genomic_DNA"/>
</dbReference>
<reference evidence="1 2" key="1">
    <citation type="submission" date="2019-09" db="EMBL/GenBank/DDBJ databases">
        <authorList>
            <person name="Khan S.A."/>
            <person name="Jeon C.O."/>
            <person name="Chun B.H."/>
            <person name="Jeong S.E."/>
        </authorList>
    </citation>
    <scope>NUCLEOTIDE SEQUENCE [LARGE SCALE GENOMIC DNA]</scope>
    <source>
        <strain evidence="1 2">KCTC 42508</strain>
    </source>
</reference>
<dbReference type="Proteomes" id="UP000323188">
    <property type="component" value="Unassembled WGS sequence"/>
</dbReference>
<name>A0A5B2TWD1_9FLAO</name>
<accession>A0A5B2TWD1</accession>
<sequence>MIAGFKTKWPKHMGALHGQPTNFIEKIWKSFPEEPVSPEFRDALHAGYFDMDTYLKCDPKGHTIRQDPGKRWKVGMDIHFDINVRTKNHLRFAPVKKVTAIQELVIEWTDVFGFRKPEPNIHIDGVWFFDYDQLARNDGFPSVDAFFAWFHTDFTGRIIHWTDIRY</sequence>
<organism evidence="1 2">
    <name type="scientific">Maribacter flavus</name>
    <dbReference type="NCBI Taxonomy" id="1658664"/>
    <lineage>
        <taxon>Bacteria</taxon>
        <taxon>Pseudomonadati</taxon>
        <taxon>Bacteroidota</taxon>
        <taxon>Flavobacteriia</taxon>
        <taxon>Flavobacteriales</taxon>
        <taxon>Flavobacteriaceae</taxon>
        <taxon>Maribacter</taxon>
    </lineage>
</organism>
<evidence type="ECO:0000313" key="2">
    <source>
        <dbReference type="Proteomes" id="UP000323188"/>
    </source>
</evidence>